<dbReference type="Pfam" id="PF00685">
    <property type="entry name" value="Sulfotransfer_1"/>
    <property type="match status" value="1"/>
</dbReference>
<dbReference type="Gene3D" id="3.40.50.300">
    <property type="entry name" value="P-loop containing nucleotide triphosphate hydrolases"/>
    <property type="match status" value="1"/>
</dbReference>
<proteinExistence type="inferred from homology"/>
<dbReference type="PANTHER" id="PTHR11783">
    <property type="entry name" value="SULFOTRANSFERASE SULT"/>
    <property type="match status" value="1"/>
</dbReference>
<evidence type="ECO:0000256" key="1">
    <source>
        <dbReference type="ARBA" id="ARBA00005771"/>
    </source>
</evidence>
<feature type="domain" description="Sulfotransferase" evidence="3">
    <location>
        <begin position="57"/>
        <end position="320"/>
    </location>
</feature>
<dbReference type="InterPro" id="IPR000863">
    <property type="entry name" value="Sulfotransferase_dom"/>
</dbReference>
<dbReference type="AlphaFoldDB" id="A0AAN9TSV7"/>
<keyword evidence="5" id="KW-1185">Reference proteome</keyword>
<sequence length="332" mass="39168">MTEALRYGKPSGKTVKYLEKYFTSPFRTGYVTCGETVLPEKFTRFGDLIREMNIRSDDTWVFSFPRTGTTWTQEMVWCIANNVDLMAAEKLLLKRFPFLDFSVMIDIEHLLKNCETTTSDILKNSFEFVVNLASPRFIKSHLPFQLLPKDLLQSQAKIIYVTRNPRDTCISYFHHCRKYQGYSGDFEQFCELFLEGNVPFGPFWNHVQSYWEMRNEPNVLILKYEDMIKDLKAVIYKTANFLEKSLSEEQVTKLLDHLSFKKMKENPATNEEFRDNFLKKYGVLPENYEGFIRSGKVGGWKEVMDAKMVQRFEEWELNNLKNAEESLVKFFE</sequence>
<protein>
    <recommendedName>
        <fullName evidence="3">Sulfotransferase domain-containing protein</fullName>
    </recommendedName>
</protein>
<gene>
    <name evidence="4" type="ORF">V9T40_003281</name>
</gene>
<dbReference type="SUPFAM" id="SSF52540">
    <property type="entry name" value="P-loop containing nucleoside triphosphate hydrolases"/>
    <property type="match status" value="1"/>
</dbReference>
<reference evidence="4 5" key="1">
    <citation type="submission" date="2024-03" db="EMBL/GenBank/DDBJ databases">
        <title>Adaptation during the transition from Ophiocordyceps entomopathogen to insect associate is accompanied by gene loss and intensified selection.</title>
        <authorList>
            <person name="Ward C.M."/>
            <person name="Onetto C.A."/>
            <person name="Borneman A.R."/>
        </authorList>
    </citation>
    <scope>NUCLEOTIDE SEQUENCE [LARGE SCALE GENOMIC DNA]</scope>
    <source>
        <strain evidence="4">AWRI1</strain>
        <tissue evidence="4">Single Adult Female</tissue>
    </source>
</reference>
<evidence type="ECO:0000259" key="3">
    <source>
        <dbReference type="Pfam" id="PF00685"/>
    </source>
</evidence>
<organism evidence="4 5">
    <name type="scientific">Parthenolecanium corni</name>
    <dbReference type="NCBI Taxonomy" id="536013"/>
    <lineage>
        <taxon>Eukaryota</taxon>
        <taxon>Metazoa</taxon>
        <taxon>Ecdysozoa</taxon>
        <taxon>Arthropoda</taxon>
        <taxon>Hexapoda</taxon>
        <taxon>Insecta</taxon>
        <taxon>Pterygota</taxon>
        <taxon>Neoptera</taxon>
        <taxon>Paraneoptera</taxon>
        <taxon>Hemiptera</taxon>
        <taxon>Sternorrhyncha</taxon>
        <taxon>Coccoidea</taxon>
        <taxon>Coccidae</taxon>
        <taxon>Parthenolecanium</taxon>
    </lineage>
</organism>
<comment type="similarity">
    <text evidence="1">Belongs to the sulfotransferase 1 family.</text>
</comment>
<dbReference type="Proteomes" id="UP001367676">
    <property type="component" value="Unassembled WGS sequence"/>
</dbReference>
<dbReference type="GO" id="GO:0008146">
    <property type="term" value="F:sulfotransferase activity"/>
    <property type="evidence" value="ECO:0007669"/>
    <property type="project" value="InterPro"/>
</dbReference>
<keyword evidence="2" id="KW-0808">Transferase</keyword>
<evidence type="ECO:0000313" key="4">
    <source>
        <dbReference type="EMBL" id="KAK7603282.1"/>
    </source>
</evidence>
<dbReference type="InterPro" id="IPR027417">
    <property type="entry name" value="P-loop_NTPase"/>
</dbReference>
<comment type="caution">
    <text evidence="4">The sequence shown here is derived from an EMBL/GenBank/DDBJ whole genome shotgun (WGS) entry which is preliminary data.</text>
</comment>
<name>A0AAN9TSV7_9HEMI</name>
<evidence type="ECO:0000313" key="5">
    <source>
        <dbReference type="Proteomes" id="UP001367676"/>
    </source>
</evidence>
<accession>A0AAN9TSV7</accession>
<dbReference type="EMBL" id="JBBCAQ010000006">
    <property type="protein sequence ID" value="KAK7603282.1"/>
    <property type="molecule type" value="Genomic_DNA"/>
</dbReference>
<evidence type="ECO:0000256" key="2">
    <source>
        <dbReference type="ARBA" id="ARBA00022679"/>
    </source>
</evidence>